<dbReference type="SUPFAM" id="SSF53850">
    <property type="entry name" value="Periplasmic binding protein-like II"/>
    <property type="match status" value="1"/>
</dbReference>
<dbReference type="PANTHER" id="PTHR43649">
    <property type="entry name" value="ARABINOSE-BINDING PROTEIN-RELATED"/>
    <property type="match status" value="1"/>
</dbReference>
<evidence type="ECO:0000256" key="1">
    <source>
        <dbReference type="ARBA" id="ARBA00008520"/>
    </source>
</evidence>
<dbReference type="InterPro" id="IPR006059">
    <property type="entry name" value="SBP"/>
</dbReference>
<dbReference type="Pfam" id="PF13416">
    <property type="entry name" value="SBP_bac_8"/>
    <property type="match status" value="1"/>
</dbReference>
<evidence type="ECO:0000256" key="3">
    <source>
        <dbReference type="SAM" id="SignalP"/>
    </source>
</evidence>
<keyword evidence="2" id="KW-0813">Transport</keyword>
<proteinExistence type="inferred from homology"/>
<dbReference type="HOGENOM" id="CLU_543943_0_0_9"/>
<dbReference type="Proteomes" id="UP000012589">
    <property type="component" value="Unassembled WGS sequence"/>
</dbReference>
<dbReference type="PANTHER" id="PTHR43649:SF29">
    <property type="entry name" value="OSMOPROTECTIVE COMPOUNDS-BINDING PROTEIN GGTB"/>
    <property type="match status" value="1"/>
</dbReference>
<organism evidence="4 5">
    <name type="scientific">Eubacterium plexicaudatum ASF492</name>
    <dbReference type="NCBI Taxonomy" id="1235802"/>
    <lineage>
        <taxon>Bacteria</taxon>
        <taxon>Bacillati</taxon>
        <taxon>Bacillota</taxon>
        <taxon>Clostridia</taxon>
        <taxon>Eubacteriales</taxon>
        <taxon>Eubacteriaceae</taxon>
        <taxon>Eubacterium</taxon>
    </lineage>
</organism>
<dbReference type="EMBL" id="AQFT01000057">
    <property type="protein sequence ID" value="EMZ28774.1"/>
    <property type="molecule type" value="Genomic_DNA"/>
</dbReference>
<dbReference type="OrthoDB" id="9763054at2"/>
<keyword evidence="5" id="KW-1185">Reference proteome</keyword>
<accession>N2AWA2</accession>
<name>N2AWA2_9FIRM</name>
<sequence length="502" mass="54853">MSIWKSKKLKKWTGLACAGLACLALTACGNGGAKEPQDISEVTLHIFNTKGEIAAQFEQMCKDFTAETGIQAEPFTVGSGEDAMEPLRAQMTSKEPPAIFNTDFRGLPEWEESGVAFDMNEAVNEDLKKIVSEIPENMRLTSEDGTKSYGIPYGVEGFGFIVDSQMLADLFGESGEQVLAELRTCSYDDFISFCDAVTTYIDSPSAAAVTLNGTEFTFVPEKTGLAANLNGVFAVAGAENWTYGNHLLCVPTATLASTLRDTQALTDDQILNAKPAYQAFMQALSYMTEHAAGLKGAVGRGQELVNSANFGYDQSIQMLTDGNALFLQQGNWASANIAKINEEVSKRISFIPLKQPITQDMIQSGISVEDLNSSIPFSTGSYWLINNKISDVEKEAAQTFLAWMMKPENVQKYIVESFVAIPYNADDSVQINDALATSIQSYMAEGKVYYNCVEATPSIWASDSVAKPLMEQFLTKEEWTEDETGAFVDTILQAWLDQRSGN</sequence>
<evidence type="ECO:0000313" key="5">
    <source>
        <dbReference type="Proteomes" id="UP000012589"/>
    </source>
</evidence>
<dbReference type="STRING" id="1235802.C823_01801"/>
<dbReference type="InterPro" id="IPR050490">
    <property type="entry name" value="Bact_solute-bd_prot1"/>
</dbReference>
<dbReference type="PROSITE" id="PS51257">
    <property type="entry name" value="PROKAR_LIPOPROTEIN"/>
    <property type="match status" value="1"/>
</dbReference>
<reference evidence="4 5" key="1">
    <citation type="journal article" date="2014" name="Genome Announc.">
        <title>Draft genome sequences of the altered schaedler flora, a defined bacterial community from gnotobiotic mice.</title>
        <authorList>
            <person name="Wannemuehler M.J."/>
            <person name="Overstreet A.M."/>
            <person name="Ward D.V."/>
            <person name="Phillips G.J."/>
        </authorList>
    </citation>
    <scope>NUCLEOTIDE SEQUENCE [LARGE SCALE GENOMIC DNA]</scope>
    <source>
        <strain evidence="4 5">ASF492</strain>
    </source>
</reference>
<dbReference type="AlphaFoldDB" id="N2AWA2"/>
<comment type="caution">
    <text evidence="4">The sequence shown here is derived from an EMBL/GenBank/DDBJ whole genome shotgun (WGS) entry which is preliminary data.</text>
</comment>
<keyword evidence="3" id="KW-0732">Signal</keyword>
<feature type="signal peptide" evidence="3">
    <location>
        <begin position="1"/>
        <end position="33"/>
    </location>
</feature>
<evidence type="ECO:0000313" key="4">
    <source>
        <dbReference type="EMBL" id="EMZ28774.1"/>
    </source>
</evidence>
<dbReference type="PATRIC" id="fig|1235802.3.peg.1908"/>
<evidence type="ECO:0008006" key="6">
    <source>
        <dbReference type="Google" id="ProtNLM"/>
    </source>
</evidence>
<gene>
    <name evidence="4" type="ORF">C823_01801</name>
</gene>
<feature type="chain" id="PRO_5004114766" description="Multiple sugar transport system substrate-binding protein" evidence="3">
    <location>
        <begin position="34"/>
        <end position="502"/>
    </location>
</feature>
<dbReference type="Gene3D" id="3.40.190.10">
    <property type="entry name" value="Periplasmic binding protein-like II"/>
    <property type="match status" value="3"/>
</dbReference>
<evidence type="ECO:0000256" key="2">
    <source>
        <dbReference type="ARBA" id="ARBA00022448"/>
    </source>
</evidence>
<dbReference type="eggNOG" id="COG1653">
    <property type="taxonomic scope" value="Bacteria"/>
</dbReference>
<comment type="similarity">
    <text evidence="1">Belongs to the bacterial solute-binding protein 1 family.</text>
</comment>
<protein>
    <recommendedName>
        <fullName evidence="6">Multiple sugar transport system substrate-binding protein</fullName>
    </recommendedName>
</protein>